<evidence type="ECO:0000313" key="5">
    <source>
        <dbReference type="EMBL" id="KAJ8342256.1"/>
    </source>
</evidence>
<gene>
    <name evidence="5" type="ORF">SKAU_G00321840</name>
</gene>
<evidence type="ECO:0000256" key="2">
    <source>
        <dbReference type="ARBA" id="ARBA00022964"/>
    </source>
</evidence>
<dbReference type="GO" id="GO:0034440">
    <property type="term" value="P:lipid oxidation"/>
    <property type="evidence" value="ECO:0007669"/>
    <property type="project" value="InterPro"/>
</dbReference>
<dbReference type="Gene3D" id="1.20.245.10">
    <property type="entry name" value="Lipoxygenase-1, Domain 5"/>
    <property type="match status" value="1"/>
</dbReference>
<evidence type="ECO:0000256" key="3">
    <source>
        <dbReference type="ARBA" id="ARBA00023002"/>
    </source>
</evidence>
<dbReference type="InterPro" id="IPR000907">
    <property type="entry name" value="LipOase"/>
</dbReference>
<dbReference type="GO" id="GO:0046872">
    <property type="term" value="F:metal ion binding"/>
    <property type="evidence" value="ECO:0007669"/>
    <property type="project" value="UniProtKB-KW"/>
</dbReference>
<proteinExistence type="predicted"/>
<protein>
    <recommendedName>
        <fullName evidence="4">Lipoxygenase domain-containing protein</fullName>
    </recommendedName>
</protein>
<dbReference type="GO" id="GO:0016702">
    <property type="term" value="F:oxidoreductase activity, acting on single donors with incorporation of molecular oxygen, incorporation of two atoms of oxygen"/>
    <property type="evidence" value="ECO:0007669"/>
    <property type="project" value="InterPro"/>
</dbReference>
<keyword evidence="1" id="KW-0479">Metal-binding</keyword>
<dbReference type="InterPro" id="IPR036226">
    <property type="entry name" value="LipOase_C_sf"/>
</dbReference>
<evidence type="ECO:0000313" key="6">
    <source>
        <dbReference type="Proteomes" id="UP001152622"/>
    </source>
</evidence>
<dbReference type="PROSITE" id="PS51393">
    <property type="entry name" value="LIPOXYGENASE_3"/>
    <property type="match status" value="1"/>
</dbReference>
<evidence type="ECO:0000259" key="4">
    <source>
        <dbReference type="PROSITE" id="PS51393"/>
    </source>
</evidence>
<keyword evidence="2" id="KW-0223">Dioxygenase</keyword>
<evidence type="ECO:0000256" key="1">
    <source>
        <dbReference type="ARBA" id="ARBA00022723"/>
    </source>
</evidence>
<dbReference type="AlphaFoldDB" id="A0A9Q1IJV3"/>
<dbReference type="InterPro" id="IPR013819">
    <property type="entry name" value="LipOase_C"/>
</dbReference>
<accession>A0A9Q1IJV3</accession>
<dbReference type="OrthoDB" id="407298at2759"/>
<feature type="domain" description="Lipoxygenase" evidence="4">
    <location>
        <begin position="1"/>
        <end position="88"/>
    </location>
</feature>
<dbReference type="EMBL" id="JAINUF010000014">
    <property type="protein sequence ID" value="KAJ8342256.1"/>
    <property type="molecule type" value="Genomic_DNA"/>
</dbReference>
<dbReference type="PANTHER" id="PTHR11771">
    <property type="entry name" value="LIPOXYGENASE"/>
    <property type="match status" value="1"/>
</dbReference>
<reference evidence="5" key="1">
    <citation type="journal article" date="2023" name="Science">
        <title>Genome structures resolve the early diversification of teleost fishes.</title>
        <authorList>
            <person name="Parey E."/>
            <person name="Louis A."/>
            <person name="Montfort J."/>
            <person name="Bouchez O."/>
            <person name="Roques C."/>
            <person name="Iampietro C."/>
            <person name="Lluch J."/>
            <person name="Castinel A."/>
            <person name="Donnadieu C."/>
            <person name="Desvignes T."/>
            <person name="Floi Bucao C."/>
            <person name="Jouanno E."/>
            <person name="Wen M."/>
            <person name="Mejri S."/>
            <person name="Dirks R."/>
            <person name="Jansen H."/>
            <person name="Henkel C."/>
            <person name="Chen W.J."/>
            <person name="Zahm M."/>
            <person name="Cabau C."/>
            <person name="Klopp C."/>
            <person name="Thompson A.W."/>
            <person name="Robinson-Rechavi M."/>
            <person name="Braasch I."/>
            <person name="Lecointre G."/>
            <person name="Bobe J."/>
            <person name="Postlethwait J.H."/>
            <person name="Berthelot C."/>
            <person name="Roest Crollius H."/>
            <person name="Guiguen Y."/>
        </authorList>
    </citation>
    <scope>NUCLEOTIDE SEQUENCE</scope>
    <source>
        <strain evidence="5">WJC10195</strain>
    </source>
</reference>
<dbReference type="Proteomes" id="UP001152622">
    <property type="component" value="Chromosome 14"/>
</dbReference>
<organism evidence="5 6">
    <name type="scientific">Synaphobranchus kaupii</name>
    <name type="common">Kaup's arrowtooth eel</name>
    <dbReference type="NCBI Taxonomy" id="118154"/>
    <lineage>
        <taxon>Eukaryota</taxon>
        <taxon>Metazoa</taxon>
        <taxon>Chordata</taxon>
        <taxon>Craniata</taxon>
        <taxon>Vertebrata</taxon>
        <taxon>Euteleostomi</taxon>
        <taxon>Actinopterygii</taxon>
        <taxon>Neopterygii</taxon>
        <taxon>Teleostei</taxon>
        <taxon>Anguilliformes</taxon>
        <taxon>Synaphobranchidae</taxon>
        <taxon>Synaphobranchus</taxon>
    </lineage>
</organism>
<keyword evidence="3" id="KW-0560">Oxidoreductase</keyword>
<dbReference type="SUPFAM" id="SSF48484">
    <property type="entry name" value="Lipoxigenase"/>
    <property type="match status" value="1"/>
</dbReference>
<name>A0A9Q1IJV3_SYNKA</name>
<keyword evidence="6" id="KW-1185">Reference proteome</keyword>
<sequence length="88" mass="9751">MVLIPHVWTTLQINIQARLSLLAPGGVFDKFTAVGLEGIPVLLRRGTEQLRYSALCVPEDLNDRGGGRPPPINYYSQDALKVWGALHR</sequence>
<comment type="caution">
    <text evidence="5">The sequence shown here is derived from an EMBL/GenBank/DDBJ whole genome shotgun (WGS) entry which is preliminary data.</text>
</comment>